<keyword evidence="3" id="KW-0813">Transport</keyword>
<evidence type="ECO:0000256" key="7">
    <source>
        <dbReference type="ARBA" id="ARBA00022927"/>
    </source>
</evidence>
<dbReference type="GO" id="GO:0005886">
    <property type="term" value="C:plasma membrane"/>
    <property type="evidence" value="ECO:0007669"/>
    <property type="project" value="UniProtKB-SubCell"/>
</dbReference>
<dbReference type="InterPro" id="IPR005628">
    <property type="entry name" value="GspK"/>
</dbReference>
<dbReference type="GO" id="GO:0009306">
    <property type="term" value="P:protein secretion"/>
    <property type="evidence" value="ECO:0007669"/>
    <property type="project" value="InterPro"/>
</dbReference>
<dbReference type="Proteomes" id="UP000233293">
    <property type="component" value="Unassembled WGS sequence"/>
</dbReference>
<keyword evidence="6 10" id="KW-0812">Transmembrane</keyword>
<evidence type="ECO:0000256" key="8">
    <source>
        <dbReference type="ARBA" id="ARBA00022989"/>
    </source>
</evidence>
<evidence type="ECO:0000313" key="12">
    <source>
        <dbReference type="EMBL" id="PKU22588.1"/>
    </source>
</evidence>
<keyword evidence="7" id="KW-0653">Protein transport</keyword>
<dbReference type="Pfam" id="PF21687">
    <property type="entry name" value="T2SSK_1st"/>
    <property type="match status" value="1"/>
</dbReference>
<dbReference type="SUPFAM" id="SSF158544">
    <property type="entry name" value="GspK insert domain-like"/>
    <property type="match status" value="1"/>
</dbReference>
<dbReference type="InterPro" id="IPR049031">
    <property type="entry name" value="T2SSK_SAM-like_1st"/>
</dbReference>
<accession>A0A2N3PQC4</accession>
<dbReference type="PANTHER" id="PTHR38831">
    <property type="entry name" value="TYPE II SECRETION SYSTEM PROTEIN K"/>
    <property type="match status" value="1"/>
</dbReference>
<gene>
    <name evidence="12" type="ORF">CWS72_20565</name>
</gene>
<keyword evidence="9 10" id="KW-0472">Membrane</keyword>
<keyword evidence="5" id="KW-0997">Cell inner membrane</keyword>
<evidence type="ECO:0000256" key="4">
    <source>
        <dbReference type="ARBA" id="ARBA00022475"/>
    </source>
</evidence>
<comment type="caution">
    <text evidence="12">The sequence shown here is derived from an EMBL/GenBank/DDBJ whole genome shotgun (WGS) entry which is preliminary data.</text>
</comment>
<protein>
    <recommendedName>
        <fullName evidence="11">T2SS protein K first SAM-like domain-containing protein</fullName>
    </recommendedName>
</protein>
<sequence length="388" mass="41195">MRRFWNRHVRIAERFPALPRVETGFSVVPSPRPLWERAASVSERVRGAHVGATSKTCLFPHTFSARPRVSPLTPLASLVPSPARGEGIFPLSGRRWASLPVSGRKADDDPRRAASSAGFALLLVLWTLVLLSLVVTHIITAGRGEARIASNLRANAAAEARADGAVYEALFRLVDSSDARWRADGAPRTLAFKDAVATVRVTPLTGKVNPNLASEPLLAALLAVVGADPDKASSLAGAIADWRGRDSWHSPLAQRLGPYRTAGLDDGPPGSPLESLDELASVLGMTPALLQALKPHLSLYQMGPPDPLSADPAVAQALRHLPTAQPQPSPASDPSPRVPQAGVATVTIEADVATVDGARFTRRAVVRIGTVFTRGYAVLAWGGELDEE</sequence>
<proteinExistence type="inferred from homology"/>
<evidence type="ECO:0000256" key="5">
    <source>
        <dbReference type="ARBA" id="ARBA00022519"/>
    </source>
</evidence>
<keyword evidence="8 10" id="KW-1133">Transmembrane helix</keyword>
<dbReference type="InterPro" id="IPR038072">
    <property type="entry name" value="GspK_central_sf"/>
</dbReference>
<keyword evidence="4" id="KW-1003">Cell membrane</keyword>
<dbReference type="EMBL" id="PIUM01000029">
    <property type="protein sequence ID" value="PKU22588.1"/>
    <property type="molecule type" value="Genomic_DNA"/>
</dbReference>
<evidence type="ECO:0000313" key="13">
    <source>
        <dbReference type="Proteomes" id="UP000233293"/>
    </source>
</evidence>
<evidence type="ECO:0000256" key="10">
    <source>
        <dbReference type="SAM" id="Phobius"/>
    </source>
</evidence>
<name>A0A2N3PQC4_9PROT</name>
<comment type="similarity">
    <text evidence="2">Belongs to the GSP K family.</text>
</comment>
<feature type="domain" description="T2SS protein K first SAM-like" evidence="11">
    <location>
        <begin position="210"/>
        <end position="300"/>
    </location>
</feature>
<evidence type="ECO:0000259" key="11">
    <source>
        <dbReference type="Pfam" id="PF21687"/>
    </source>
</evidence>
<evidence type="ECO:0000256" key="9">
    <source>
        <dbReference type="ARBA" id="ARBA00023136"/>
    </source>
</evidence>
<evidence type="ECO:0000256" key="1">
    <source>
        <dbReference type="ARBA" id="ARBA00004533"/>
    </source>
</evidence>
<comment type="subcellular location">
    <subcellularLocation>
        <location evidence="1">Cell inner membrane</location>
    </subcellularLocation>
</comment>
<evidence type="ECO:0000256" key="2">
    <source>
        <dbReference type="ARBA" id="ARBA00007246"/>
    </source>
</evidence>
<dbReference type="PANTHER" id="PTHR38831:SF2">
    <property type="entry name" value="TYPE II SECRETION SYSTEM PROTEIN K"/>
    <property type="match status" value="1"/>
</dbReference>
<evidence type="ECO:0000256" key="6">
    <source>
        <dbReference type="ARBA" id="ARBA00022692"/>
    </source>
</evidence>
<feature type="transmembrane region" description="Helical" evidence="10">
    <location>
        <begin position="119"/>
        <end position="139"/>
    </location>
</feature>
<dbReference type="Gene3D" id="1.10.40.60">
    <property type="entry name" value="EpsJ-like"/>
    <property type="match status" value="1"/>
</dbReference>
<reference evidence="13" key="1">
    <citation type="submission" date="2017-12" db="EMBL/GenBank/DDBJ databases">
        <title>Draft genome sequence of Telmatospirillum siberiense 26-4b1T, an acidotolerant peatland alphaproteobacterium potentially involved in sulfur cycling.</title>
        <authorList>
            <person name="Hausmann B."/>
            <person name="Pjevac P."/>
            <person name="Schreck K."/>
            <person name="Herbold C.W."/>
            <person name="Daims H."/>
            <person name="Wagner M."/>
            <person name="Pester M."/>
            <person name="Loy A."/>
        </authorList>
    </citation>
    <scope>NUCLEOTIDE SEQUENCE [LARGE SCALE GENOMIC DNA]</scope>
    <source>
        <strain evidence="13">26-4b1</strain>
    </source>
</reference>
<dbReference type="AlphaFoldDB" id="A0A2N3PQC4"/>
<evidence type="ECO:0000256" key="3">
    <source>
        <dbReference type="ARBA" id="ARBA00022448"/>
    </source>
</evidence>
<organism evidence="12 13">
    <name type="scientific">Telmatospirillum siberiense</name>
    <dbReference type="NCBI Taxonomy" id="382514"/>
    <lineage>
        <taxon>Bacteria</taxon>
        <taxon>Pseudomonadati</taxon>
        <taxon>Pseudomonadota</taxon>
        <taxon>Alphaproteobacteria</taxon>
        <taxon>Rhodospirillales</taxon>
        <taxon>Rhodospirillaceae</taxon>
        <taxon>Telmatospirillum</taxon>
    </lineage>
</organism>
<keyword evidence="13" id="KW-1185">Reference proteome</keyword>